<gene>
    <name evidence="1" type="ORF">OESDEN_15120</name>
</gene>
<organism evidence="1 2">
    <name type="scientific">Oesophagostomum dentatum</name>
    <name type="common">Nodular worm</name>
    <dbReference type="NCBI Taxonomy" id="61180"/>
    <lineage>
        <taxon>Eukaryota</taxon>
        <taxon>Metazoa</taxon>
        <taxon>Ecdysozoa</taxon>
        <taxon>Nematoda</taxon>
        <taxon>Chromadorea</taxon>
        <taxon>Rhabditida</taxon>
        <taxon>Rhabditina</taxon>
        <taxon>Rhabditomorpha</taxon>
        <taxon>Strongyloidea</taxon>
        <taxon>Strongylidae</taxon>
        <taxon>Oesophagostomum</taxon>
    </lineage>
</organism>
<dbReference type="AlphaFoldDB" id="A0A0B1SIM4"/>
<evidence type="ECO:0000313" key="2">
    <source>
        <dbReference type="Proteomes" id="UP000053660"/>
    </source>
</evidence>
<protein>
    <submittedName>
        <fullName evidence="1">Uncharacterized protein</fullName>
    </submittedName>
</protein>
<reference evidence="1 2" key="1">
    <citation type="submission" date="2014-03" db="EMBL/GenBank/DDBJ databases">
        <title>Draft genome of the hookworm Oesophagostomum dentatum.</title>
        <authorList>
            <person name="Mitreva M."/>
        </authorList>
    </citation>
    <scope>NUCLEOTIDE SEQUENCE [LARGE SCALE GENOMIC DNA]</scope>
    <source>
        <strain evidence="1 2">OD-Hann</strain>
    </source>
</reference>
<keyword evidence="2" id="KW-1185">Reference proteome</keyword>
<evidence type="ECO:0000313" key="1">
    <source>
        <dbReference type="EMBL" id="KHJ85158.1"/>
    </source>
</evidence>
<dbReference type="Proteomes" id="UP000053660">
    <property type="component" value="Unassembled WGS sequence"/>
</dbReference>
<sequence length="90" mass="10074">MIPKSLAEPEMDTLRDTVIARKYLCPATHCFCVVSPLRRCTVPVLYAAQMEPNFFGLLVVDVRMTNLSFQQSSNHFRSGMPGSGLYMETG</sequence>
<accession>A0A0B1SIM4</accession>
<name>A0A0B1SIM4_OESDE</name>
<dbReference type="EMBL" id="KN565105">
    <property type="protein sequence ID" value="KHJ85158.1"/>
    <property type="molecule type" value="Genomic_DNA"/>
</dbReference>
<proteinExistence type="predicted"/>